<dbReference type="EMBL" id="JAJITC010000004">
    <property type="protein sequence ID" value="MCC8402003.1"/>
    <property type="molecule type" value="Genomic_DNA"/>
</dbReference>
<evidence type="ECO:0000313" key="2">
    <source>
        <dbReference type="EMBL" id="MCC8402003.1"/>
    </source>
</evidence>
<dbReference type="Proteomes" id="UP001430614">
    <property type="component" value="Unassembled WGS sequence"/>
</dbReference>
<dbReference type="Pfam" id="PF04411">
    <property type="entry name" value="PDDEXK_7"/>
    <property type="match status" value="1"/>
</dbReference>
<evidence type="ECO:0000259" key="1">
    <source>
        <dbReference type="Pfam" id="PF09823"/>
    </source>
</evidence>
<dbReference type="InterPro" id="IPR007505">
    <property type="entry name" value="PDDEXK_7"/>
</dbReference>
<feature type="domain" description="DUF2357" evidence="1">
    <location>
        <begin position="104"/>
        <end position="317"/>
    </location>
</feature>
<accession>A0ABS8KB55</accession>
<keyword evidence="3" id="KW-1185">Reference proteome</keyword>
<reference evidence="2 3" key="1">
    <citation type="submission" date="2021-11" db="EMBL/GenBank/DDBJ databases">
        <authorList>
            <person name="Oh E.-T."/>
            <person name="Kim S.-B."/>
        </authorList>
    </citation>
    <scope>NUCLEOTIDE SEQUENCE [LARGE SCALE GENOMIC DNA]</scope>
    <source>
        <strain evidence="2 3">MMS20-SJTN17</strain>
    </source>
</reference>
<organism evidence="2 3">
    <name type="scientific">Paraburkholderia translucens</name>
    <dbReference type="NCBI Taxonomy" id="2886945"/>
    <lineage>
        <taxon>Bacteria</taxon>
        <taxon>Pseudomonadati</taxon>
        <taxon>Pseudomonadota</taxon>
        <taxon>Betaproteobacteria</taxon>
        <taxon>Burkholderiales</taxon>
        <taxon>Burkholderiaceae</taxon>
        <taxon>Paraburkholderia</taxon>
    </lineage>
</organism>
<proteinExistence type="predicted"/>
<name>A0ABS8KB55_9BURK</name>
<gene>
    <name evidence="2" type="ORF">LJ655_08870</name>
</gene>
<comment type="caution">
    <text evidence="2">The sequence shown here is derived from an EMBL/GenBank/DDBJ whole genome shotgun (WGS) entry which is preliminary data.</text>
</comment>
<dbReference type="RefSeq" id="WP_230560879.1">
    <property type="nucleotide sequence ID" value="NZ_JAJITC010000004.1"/>
</dbReference>
<sequence>MNDNISGPPLLVRLVGSPAAPTTYYPGDTITGLRECEKCVFEILDVYTAQLFVDDVEVRADKDGRYEWTPTFYAGRVEIGVSIHPDADTVYYAQVGPSSEKTGDEQFETMVREIRDFRASLLLGETSAAMSFGNDPAISPLDNLVRLTRLKRYAPVFLREARAICRVPHRSLLQADRLISLARAKRLHPLALREPRLAAIVAGHAIESASLDSIRVATSTPVQTFDTPSNRALKALVTKVKAQATDLLAAVYQGQFGGNPEEQALRRPRRERLLQRLVSEANSLLTREPFRSVSRLETSAASLTQIAAQPAYSSAYRHGTRALLRGVEGTSDQDHLHVSPTWGVYETWSFVHLLSRLAEKLGPAQWKSIRNGIVSAAESYSLELTDGIRLEAHFQANFPAGAPSSNRAGWSLSRLRIPDIVLAIQTPTRFEFLVLDAKYRRKRDNVLEAMESAHIYHDSLRVHHHRPTFCALLLPAVADVPSLDVDSFLHEHGVGTISQFLAGDAGVKRCVDLITSWGTGTGALQLQPD</sequence>
<dbReference type="InterPro" id="IPR018633">
    <property type="entry name" value="DUF2357"/>
</dbReference>
<dbReference type="Pfam" id="PF09823">
    <property type="entry name" value="DUF2357"/>
    <property type="match status" value="1"/>
</dbReference>
<evidence type="ECO:0000313" key="3">
    <source>
        <dbReference type="Proteomes" id="UP001430614"/>
    </source>
</evidence>
<protein>
    <submittedName>
        <fullName evidence="2">Restriction endonuclease-like protein</fullName>
    </submittedName>
</protein>